<protein>
    <submittedName>
        <fullName evidence="11">Uncharacterized protein</fullName>
    </submittedName>
</protein>
<feature type="transmembrane region" description="Helical" evidence="10">
    <location>
        <begin position="9"/>
        <end position="26"/>
    </location>
</feature>
<evidence type="ECO:0000313" key="12">
    <source>
        <dbReference type="Proteomes" id="UP000187209"/>
    </source>
</evidence>
<dbReference type="PANTHER" id="PTHR13416">
    <property type="match status" value="1"/>
</dbReference>
<dbReference type="InterPro" id="IPR012430">
    <property type="entry name" value="TMEM43_fam"/>
</dbReference>
<organism evidence="11 12">
    <name type="scientific">Stentor coeruleus</name>
    <dbReference type="NCBI Taxonomy" id="5963"/>
    <lineage>
        <taxon>Eukaryota</taxon>
        <taxon>Sar</taxon>
        <taxon>Alveolata</taxon>
        <taxon>Ciliophora</taxon>
        <taxon>Postciliodesmatophora</taxon>
        <taxon>Heterotrichea</taxon>
        <taxon>Heterotrichida</taxon>
        <taxon>Stentoridae</taxon>
        <taxon>Stentor</taxon>
    </lineage>
</organism>
<dbReference type="PANTHER" id="PTHR13416:SF2">
    <property type="entry name" value="TRANSMEMBRANE PROTEIN 43"/>
    <property type="match status" value="1"/>
</dbReference>
<name>A0A1R2BD60_9CILI</name>
<dbReference type="AlphaFoldDB" id="A0A1R2BD60"/>
<dbReference type="GO" id="GO:0006629">
    <property type="term" value="P:lipid metabolic process"/>
    <property type="evidence" value="ECO:0007669"/>
    <property type="project" value="TreeGrafter"/>
</dbReference>
<dbReference type="GO" id="GO:0071763">
    <property type="term" value="P:nuclear membrane organization"/>
    <property type="evidence" value="ECO:0007669"/>
    <property type="project" value="TreeGrafter"/>
</dbReference>
<accession>A0A1R2BD60</accession>
<dbReference type="Pfam" id="PF07787">
    <property type="entry name" value="TMEM43"/>
    <property type="match status" value="1"/>
</dbReference>
<evidence type="ECO:0000256" key="7">
    <source>
        <dbReference type="ARBA" id="ARBA00022989"/>
    </source>
</evidence>
<evidence type="ECO:0000256" key="2">
    <source>
        <dbReference type="ARBA" id="ARBA00004259"/>
    </source>
</evidence>
<dbReference type="GO" id="GO:0005637">
    <property type="term" value="C:nuclear inner membrane"/>
    <property type="evidence" value="ECO:0007669"/>
    <property type="project" value="TreeGrafter"/>
</dbReference>
<evidence type="ECO:0000256" key="6">
    <source>
        <dbReference type="ARBA" id="ARBA00022824"/>
    </source>
</evidence>
<keyword evidence="9" id="KW-0539">Nucleus</keyword>
<gene>
    <name evidence="11" type="ORF">SteCoe_26341</name>
</gene>
<evidence type="ECO:0000256" key="1">
    <source>
        <dbReference type="ARBA" id="ARBA00004127"/>
    </source>
</evidence>
<reference evidence="11 12" key="1">
    <citation type="submission" date="2016-11" db="EMBL/GenBank/DDBJ databases">
        <title>The macronuclear genome of Stentor coeruleus: a giant cell with tiny introns.</title>
        <authorList>
            <person name="Slabodnick M."/>
            <person name="Ruby J.G."/>
            <person name="Reiff S.B."/>
            <person name="Swart E.C."/>
            <person name="Gosai S."/>
            <person name="Prabakaran S."/>
            <person name="Witkowska E."/>
            <person name="Larue G.E."/>
            <person name="Fisher S."/>
            <person name="Freeman R.M."/>
            <person name="Gunawardena J."/>
            <person name="Chu W."/>
            <person name="Stover N.A."/>
            <person name="Gregory B.D."/>
            <person name="Nowacki M."/>
            <person name="Derisi J."/>
            <person name="Roy S.W."/>
            <person name="Marshall W.F."/>
            <person name="Sood P."/>
        </authorList>
    </citation>
    <scope>NUCLEOTIDE SEQUENCE [LARGE SCALE GENOMIC DNA]</scope>
    <source>
        <strain evidence="11">WM001</strain>
    </source>
</reference>
<comment type="caution">
    <text evidence="11">The sequence shown here is derived from an EMBL/GenBank/DDBJ whole genome shotgun (WGS) entry which is preliminary data.</text>
</comment>
<evidence type="ECO:0000256" key="3">
    <source>
        <dbReference type="ARBA" id="ARBA00004586"/>
    </source>
</evidence>
<dbReference type="GO" id="GO:0005789">
    <property type="term" value="C:endoplasmic reticulum membrane"/>
    <property type="evidence" value="ECO:0007669"/>
    <property type="project" value="UniProtKB-SubCell"/>
</dbReference>
<keyword evidence="8 10" id="KW-0472">Membrane</keyword>
<keyword evidence="12" id="KW-1185">Reference proteome</keyword>
<evidence type="ECO:0000256" key="5">
    <source>
        <dbReference type="ARBA" id="ARBA00022692"/>
    </source>
</evidence>
<dbReference type="OrthoDB" id="410725at2759"/>
<evidence type="ECO:0000256" key="10">
    <source>
        <dbReference type="SAM" id="Phobius"/>
    </source>
</evidence>
<evidence type="ECO:0000256" key="8">
    <source>
        <dbReference type="ARBA" id="ARBA00023136"/>
    </source>
</evidence>
<dbReference type="Proteomes" id="UP000187209">
    <property type="component" value="Unassembled WGS sequence"/>
</dbReference>
<evidence type="ECO:0000256" key="9">
    <source>
        <dbReference type="ARBA" id="ARBA00023242"/>
    </source>
</evidence>
<proteinExistence type="inferred from homology"/>
<keyword evidence="5 10" id="KW-0812">Transmembrane</keyword>
<comment type="similarity">
    <text evidence="4">Belongs to the TMEM43 family.</text>
</comment>
<keyword evidence="7 10" id="KW-1133">Transmembrane helix</keyword>
<dbReference type="EMBL" id="MPUH01000735">
    <property type="protein sequence ID" value="OMJ74697.1"/>
    <property type="molecule type" value="Genomic_DNA"/>
</dbReference>
<keyword evidence="6" id="KW-0256">Endoplasmic reticulum</keyword>
<evidence type="ECO:0000256" key="4">
    <source>
        <dbReference type="ARBA" id="ARBA00006627"/>
    </source>
</evidence>
<evidence type="ECO:0000313" key="11">
    <source>
        <dbReference type="EMBL" id="OMJ74697.1"/>
    </source>
</evidence>
<sequence>MMRKKDKEVNYWYVLAGFSGVYWAYYEWSQTANIRSMHSLKSNLVHAKFYEKSNEGKPVYITGALHPSDNTPLRDEKFGVVVSGLSLRRKVEMFQYFQDKDFNIYSKWSSVPINSSKFPTQYLNPKWRLYDYFSTTRGLLQIGDFKVDSGILKNLKSWRGIVGQYKGDDYKQAEEQGKLVLFKSKKKYTVPKVGFYRIEHEYIPSGLPVSVIGKQYGNKIVPYKGIFIAKEGFVKANDMIGSYFSEVSGVGLWATRFICSLGILTGVYQGTFKRNK</sequence>
<comment type="subcellular location">
    <subcellularLocation>
        <location evidence="1">Endomembrane system</location>
        <topology evidence="1">Multi-pass membrane protein</topology>
    </subcellularLocation>
    <subcellularLocation>
        <location evidence="3">Endoplasmic reticulum membrane</location>
    </subcellularLocation>
    <subcellularLocation>
        <location evidence="2">Nucleus envelope</location>
    </subcellularLocation>
</comment>